<accession>B3JEZ0</accession>
<dbReference type="STRING" id="470145.BACCOP_00434"/>
<protein>
    <submittedName>
        <fullName evidence="2">Uncharacterized protein</fullName>
    </submittedName>
</protein>
<evidence type="ECO:0000313" key="3">
    <source>
        <dbReference type="Proteomes" id="UP000003146"/>
    </source>
</evidence>
<dbReference type="Proteomes" id="UP000003146">
    <property type="component" value="Unassembled WGS sequence"/>
</dbReference>
<evidence type="ECO:0000313" key="2">
    <source>
        <dbReference type="EMBL" id="EDV02400.1"/>
    </source>
</evidence>
<reference evidence="2 3" key="2">
    <citation type="submission" date="2008-04" db="EMBL/GenBank/DDBJ databases">
        <authorList>
            <person name="Fulton L."/>
            <person name="Clifton S."/>
            <person name="Fulton B."/>
            <person name="Xu J."/>
            <person name="Minx P."/>
            <person name="Pepin K.H."/>
            <person name="Johnson M."/>
            <person name="Thiruvilangam P."/>
            <person name="Bhonagiri V."/>
            <person name="Nash W.E."/>
            <person name="Mardis E.R."/>
            <person name="Wilson R.K."/>
        </authorList>
    </citation>
    <scope>NUCLEOTIDE SEQUENCE [LARGE SCALE GENOMIC DNA]</scope>
    <source>
        <strain evidence="2 3">DSM 17136</strain>
    </source>
</reference>
<evidence type="ECO:0000313" key="1">
    <source>
        <dbReference type="EMBL" id="EDV00983.1"/>
    </source>
</evidence>
<sequence length="45" mass="5174">MDSSCAYMIEKMLPEHYIEVKNTDALNHAYTKGGTVWNLVPFLKN</sequence>
<gene>
    <name evidence="2" type="ORF">BACCOP_00434</name>
    <name evidence="1" type="ORF">BACCOP_01948</name>
</gene>
<reference evidence="2 3" key="1">
    <citation type="submission" date="2008-04" db="EMBL/GenBank/DDBJ databases">
        <title>Draft genome sequence of Bacteroides coprocola (DSM 17136).</title>
        <authorList>
            <person name="Sudarsanam P."/>
            <person name="Ley R."/>
            <person name="Guruge J."/>
            <person name="Turnbaugh P.J."/>
            <person name="Mahowald M."/>
            <person name="Liep D."/>
            <person name="Gordon J."/>
        </authorList>
    </citation>
    <scope>NUCLEOTIDE SEQUENCE [LARGE SCALE GENOMIC DNA]</scope>
    <source>
        <strain evidence="2 3">DSM 17136</strain>
    </source>
</reference>
<name>B3JEZ0_9BACT</name>
<dbReference type="EMBL" id="ABIY02000085">
    <property type="protein sequence ID" value="EDV00983.1"/>
    <property type="molecule type" value="Genomic_DNA"/>
</dbReference>
<dbReference type="EMBL" id="ABIY02000050">
    <property type="protein sequence ID" value="EDV02400.1"/>
    <property type="molecule type" value="Genomic_DNA"/>
</dbReference>
<proteinExistence type="predicted"/>
<dbReference type="AlphaFoldDB" id="B3JEZ0"/>
<comment type="caution">
    <text evidence="2">The sequence shown here is derived from an EMBL/GenBank/DDBJ whole genome shotgun (WGS) entry which is preliminary data.</text>
</comment>
<dbReference type="HOGENOM" id="CLU_3195974_0_0_10"/>
<organism evidence="2 3">
    <name type="scientific">Phocaeicola coprocola DSM 17136</name>
    <dbReference type="NCBI Taxonomy" id="470145"/>
    <lineage>
        <taxon>Bacteria</taxon>
        <taxon>Pseudomonadati</taxon>
        <taxon>Bacteroidota</taxon>
        <taxon>Bacteroidia</taxon>
        <taxon>Bacteroidales</taxon>
        <taxon>Bacteroidaceae</taxon>
        <taxon>Phocaeicola</taxon>
    </lineage>
</organism>